<evidence type="ECO:0000256" key="4">
    <source>
        <dbReference type="ARBA" id="ARBA00023163"/>
    </source>
</evidence>
<dbReference type="SMART" id="SM00384">
    <property type="entry name" value="AT_hook"/>
    <property type="match status" value="2"/>
</dbReference>
<organism evidence="8 9">
    <name type="scientific">Camellia sinensis var. sinensis</name>
    <name type="common">China tea</name>
    <dbReference type="NCBI Taxonomy" id="542762"/>
    <lineage>
        <taxon>Eukaryota</taxon>
        <taxon>Viridiplantae</taxon>
        <taxon>Streptophyta</taxon>
        <taxon>Embryophyta</taxon>
        <taxon>Tracheophyta</taxon>
        <taxon>Spermatophyta</taxon>
        <taxon>Magnoliopsida</taxon>
        <taxon>eudicotyledons</taxon>
        <taxon>Gunneridae</taxon>
        <taxon>Pentapetalae</taxon>
        <taxon>asterids</taxon>
        <taxon>Ericales</taxon>
        <taxon>Theaceae</taxon>
        <taxon>Camellia</taxon>
    </lineage>
</organism>
<keyword evidence="9" id="KW-1185">Reference proteome</keyword>
<dbReference type="Proteomes" id="UP000306102">
    <property type="component" value="Unassembled WGS sequence"/>
</dbReference>
<dbReference type="InterPro" id="IPR039605">
    <property type="entry name" value="AHL"/>
</dbReference>
<evidence type="ECO:0000256" key="5">
    <source>
        <dbReference type="RuleBase" id="RU367031"/>
    </source>
</evidence>
<feature type="compositionally biased region" description="Polar residues" evidence="6">
    <location>
        <begin position="400"/>
        <end position="411"/>
    </location>
</feature>
<evidence type="ECO:0000256" key="1">
    <source>
        <dbReference type="ARBA" id="ARBA00003687"/>
    </source>
</evidence>
<accession>A0A4S4DR71</accession>
<feature type="compositionally biased region" description="Polar residues" evidence="6">
    <location>
        <begin position="50"/>
        <end position="73"/>
    </location>
</feature>
<dbReference type="InterPro" id="IPR005175">
    <property type="entry name" value="PPC_dom"/>
</dbReference>
<comment type="subcellular location">
    <subcellularLocation>
        <location evidence="5">Nucleus</location>
    </subcellularLocation>
</comment>
<dbReference type="PRINTS" id="PR00929">
    <property type="entry name" value="ATHOOK"/>
</dbReference>
<keyword evidence="3 5" id="KW-0238">DNA-binding</keyword>
<dbReference type="GO" id="GO:0003680">
    <property type="term" value="F:minor groove of adenine-thymine-rich DNA binding"/>
    <property type="evidence" value="ECO:0007669"/>
    <property type="project" value="UniProtKB-UniRule"/>
</dbReference>
<dbReference type="PANTHER" id="PTHR31500">
    <property type="entry name" value="AT-HOOK MOTIF NUCLEAR-LOCALIZED PROTEIN 9"/>
    <property type="match status" value="1"/>
</dbReference>
<feature type="domain" description="PPC" evidence="7">
    <location>
        <begin position="196"/>
        <end position="363"/>
    </location>
</feature>
<dbReference type="SUPFAM" id="SSF117856">
    <property type="entry name" value="AF0104/ALDC/Ptd012-like"/>
    <property type="match status" value="2"/>
</dbReference>
<protein>
    <recommendedName>
        <fullName evidence="5">AT-hook motif nuclear-localized protein</fullName>
    </recommendedName>
</protein>
<dbReference type="AlphaFoldDB" id="A0A4S4DR71"/>
<dbReference type="Pfam" id="PF03479">
    <property type="entry name" value="PCC"/>
    <property type="match status" value="1"/>
</dbReference>
<comment type="function">
    <text evidence="1 5">Transcription factor that specifically binds AT-rich DNA sequences related to the nuclear matrix attachment regions (MARs).</text>
</comment>
<name>A0A4S4DR71_CAMSN</name>
<comment type="domain">
    <text evidence="5">The PPC domain mediates interactions between AHL proteins.</text>
</comment>
<keyword evidence="2 5" id="KW-0805">Transcription regulation</keyword>
<evidence type="ECO:0000256" key="3">
    <source>
        <dbReference type="ARBA" id="ARBA00023125"/>
    </source>
</evidence>
<evidence type="ECO:0000313" key="8">
    <source>
        <dbReference type="EMBL" id="THG05598.1"/>
    </source>
</evidence>
<dbReference type="PANTHER" id="PTHR31500:SF64">
    <property type="entry name" value="AT-HOOK MOTIF NUCLEAR-LOCALIZED PROTEIN 12-RELATED"/>
    <property type="match status" value="1"/>
</dbReference>
<proteinExistence type="predicted"/>
<comment type="caution">
    <text evidence="8">The sequence shown here is derived from an EMBL/GenBank/DDBJ whole genome shotgun (WGS) entry which is preliminary data.</text>
</comment>
<feature type="compositionally biased region" description="Polar residues" evidence="6">
    <location>
        <begin position="107"/>
        <end position="121"/>
    </location>
</feature>
<feature type="region of interest" description="Disordered" evidence="6">
    <location>
        <begin position="18"/>
        <end position="138"/>
    </location>
</feature>
<dbReference type="GO" id="GO:0005634">
    <property type="term" value="C:nucleus"/>
    <property type="evidence" value="ECO:0007669"/>
    <property type="project" value="UniProtKB-SubCell"/>
</dbReference>
<evidence type="ECO:0000256" key="6">
    <source>
        <dbReference type="SAM" id="MobiDB-lite"/>
    </source>
</evidence>
<sequence>MDGRESMALSGSSSYYLHRGYSGSGSASGSGTQTGLYNPPGFRPPANPNILVQSNVRDSSRGSTFPVQNTSPSFPHGLNIDVPSGVPTVEPVKKKRGRPRKYGPDGTNVSLGLSPMSSRSITPSTPKRGRGRPPGSGRKQQLALLVLPAYTPYVSVCLKAWFSWPTLCFSCGSCYGYFTLWRERWLAIGRVLDCMDSDIASRVLSFSQQRPRAVCILSGNGAVSAVTLRQPISSDTTVTYETMLNWQAMLDGHECICQICVIVYALEMISLVLTWLDALEMISILFCIIITSMLSVLPAANALGRFQILCLSGSYLVSESGGPRNRTGGLSVSLCSADGHVIGGGVGGMLIAASPVQVVVCSFVYGGSKSKTQMAVDPRGEQFPVLPPGEKSAAPAIAASGQNHHTPNSSAGVWPSSMPQMRNPHTGIDLTRG</sequence>
<dbReference type="Gene3D" id="3.30.1330.80">
    <property type="entry name" value="Hypothetical protein, similar to alpha- acetolactate decarboxylase, domain 2"/>
    <property type="match status" value="1"/>
</dbReference>
<reference evidence="8 9" key="1">
    <citation type="journal article" date="2018" name="Proc. Natl. Acad. Sci. U.S.A.">
        <title>Draft genome sequence of Camellia sinensis var. sinensis provides insights into the evolution of the tea genome and tea quality.</title>
        <authorList>
            <person name="Wei C."/>
            <person name="Yang H."/>
            <person name="Wang S."/>
            <person name="Zhao J."/>
            <person name="Liu C."/>
            <person name="Gao L."/>
            <person name="Xia E."/>
            <person name="Lu Y."/>
            <person name="Tai Y."/>
            <person name="She G."/>
            <person name="Sun J."/>
            <person name="Cao H."/>
            <person name="Tong W."/>
            <person name="Gao Q."/>
            <person name="Li Y."/>
            <person name="Deng W."/>
            <person name="Jiang X."/>
            <person name="Wang W."/>
            <person name="Chen Q."/>
            <person name="Zhang S."/>
            <person name="Li H."/>
            <person name="Wu J."/>
            <person name="Wang P."/>
            <person name="Li P."/>
            <person name="Shi C."/>
            <person name="Zheng F."/>
            <person name="Jian J."/>
            <person name="Huang B."/>
            <person name="Shan D."/>
            <person name="Shi M."/>
            <person name="Fang C."/>
            <person name="Yue Y."/>
            <person name="Li F."/>
            <person name="Li D."/>
            <person name="Wei S."/>
            <person name="Han B."/>
            <person name="Jiang C."/>
            <person name="Yin Y."/>
            <person name="Xia T."/>
            <person name="Zhang Z."/>
            <person name="Bennetzen J.L."/>
            <person name="Zhao S."/>
            <person name="Wan X."/>
        </authorList>
    </citation>
    <scope>NUCLEOTIDE SEQUENCE [LARGE SCALE GENOMIC DNA]</scope>
    <source>
        <strain evidence="9">cv. Shuchazao</strain>
        <tissue evidence="8">Leaf</tissue>
    </source>
</reference>
<gene>
    <name evidence="8" type="ORF">TEA_022139</name>
</gene>
<dbReference type="InterPro" id="IPR017956">
    <property type="entry name" value="AT_hook_DNA-bd_motif"/>
</dbReference>
<evidence type="ECO:0000313" key="9">
    <source>
        <dbReference type="Proteomes" id="UP000306102"/>
    </source>
</evidence>
<dbReference type="CDD" id="cd11378">
    <property type="entry name" value="DUF296"/>
    <property type="match status" value="1"/>
</dbReference>
<dbReference type="EMBL" id="SDRB02010588">
    <property type="protein sequence ID" value="THG05598.1"/>
    <property type="molecule type" value="Genomic_DNA"/>
</dbReference>
<evidence type="ECO:0000256" key="2">
    <source>
        <dbReference type="ARBA" id="ARBA00023015"/>
    </source>
</evidence>
<keyword evidence="4 5" id="KW-0804">Transcription</keyword>
<keyword evidence="5" id="KW-0539">Nucleus</keyword>
<evidence type="ECO:0000259" key="7">
    <source>
        <dbReference type="Pfam" id="PF03479"/>
    </source>
</evidence>
<feature type="region of interest" description="Disordered" evidence="6">
    <location>
        <begin position="379"/>
        <end position="433"/>
    </location>
</feature>